<accession>A0A4R3YWA5</accession>
<gene>
    <name evidence="8" type="ORF">EDC52_105156</name>
</gene>
<evidence type="ECO:0000256" key="7">
    <source>
        <dbReference type="RuleBase" id="RU362064"/>
    </source>
</evidence>
<organism evidence="8 9">
    <name type="scientific">Biostraticola tofi</name>
    <dbReference type="NCBI Taxonomy" id="466109"/>
    <lineage>
        <taxon>Bacteria</taxon>
        <taxon>Pseudomonadati</taxon>
        <taxon>Pseudomonadota</taxon>
        <taxon>Gammaproteobacteria</taxon>
        <taxon>Enterobacterales</taxon>
        <taxon>Bruguierivoracaceae</taxon>
        <taxon>Biostraticola</taxon>
    </lineage>
</organism>
<reference evidence="8 9" key="1">
    <citation type="submission" date="2019-03" db="EMBL/GenBank/DDBJ databases">
        <title>Genomic Encyclopedia of Type Strains, Phase IV (KMG-IV): sequencing the most valuable type-strain genomes for metagenomic binning, comparative biology and taxonomic classification.</title>
        <authorList>
            <person name="Goeker M."/>
        </authorList>
    </citation>
    <scope>NUCLEOTIDE SEQUENCE [LARGE SCALE GENOMIC DNA]</scope>
    <source>
        <strain evidence="8 9">DSM 19580</strain>
    </source>
</reference>
<keyword evidence="5 7" id="KW-0975">Bacterial flagellum</keyword>
<feature type="transmembrane region" description="Helical" evidence="7">
    <location>
        <begin position="20"/>
        <end position="41"/>
    </location>
</feature>
<keyword evidence="2 7" id="KW-0812">Transmembrane</keyword>
<dbReference type="EMBL" id="SMCR01000005">
    <property type="protein sequence ID" value="TCV95553.1"/>
    <property type="molecule type" value="Genomic_DNA"/>
</dbReference>
<evidence type="ECO:0000256" key="6">
    <source>
        <dbReference type="ARBA" id="ARBA00037937"/>
    </source>
</evidence>
<keyword evidence="8" id="KW-0969">Cilium</keyword>
<evidence type="ECO:0000256" key="1">
    <source>
        <dbReference type="ARBA" id="ARBA00022475"/>
    </source>
</evidence>
<comment type="similarity">
    <text evidence="6 7">Belongs to the FliO/MopB family.</text>
</comment>
<protein>
    <recommendedName>
        <fullName evidence="7">Flagellar protein</fullName>
    </recommendedName>
</protein>
<evidence type="ECO:0000256" key="2">
    <source>
        <dbReference type="ARBA" id="ARBA00022692"/>
    </source>
</evidence>
<evidence type="ECO:0000256" key="4">
    <source>
        <dbReference type="ARBA" id="ARBA00023136"/>
    </source>
</evidence>
<dbReference type="AlphaFoldDB" id="A0A4R3YWA5"/>
<proteinExistence type="inferred from homology"/>
<keyword evidence="8" id="KW-0966">Cell projection</keyword>
<dbReference type="GO" id="GO:0005886">
    <property type="term" value="C:plasma membrane"/>
    <property type="evidence" value="ECO:0007669"/>
    <property type="project" value="UniProtKB-SubCell"/>
</dbReference>
<evidence type="ECO:0000313" key="9">
    <source>
        <dbReference type="Proteomes" id="UP000295719"/>
    </source>
</evidence>
<comment type="caution">
    <text evidence="8">The sequence shown here is derived from an EMBL/GenBank/DDBJ whole genome shotgun (WGS) entry which is preliminary data.</text>
</comment>
<keyword evidence="9" id="KW-1185">Reference proteome</keyword>
<comment type="subcellular location">
    <subcellularLocation>
        <location evidence="7">Cell membrane</location>
    </subcellularLocation>
    <subcellularLocation>
        <location evidence="7">Bacterial flagellum basal body</location>
    </subcellularLocation>
</comment>
<dbReference type="Pfam" id="PF04347">
    <property type="entry name" value="FliO"/>
    <property type="match status" value="1"/>
</dbReference>
<sequence length="129" mass="13478">MKADTTAITQLPETSPGSLLINVGSALSLVMVLVLALAWLAKRFGLPGRTGRGASMLSVKASCSVGSRERVVVIEAGGEWLVLGVTASHISHLHTLDAPLLAANHQDKPSATPFTSLLARACSKKRPPE</sequence>
<dbReference type="GO" id="GO:0044781">
    <property type="term" value="P:bacterial-type flagellum organization"/>
    <property type="evidence" value="ECO:0007669"/>
    <property type="project" value="UniProtKB-UniRule"/>
</dbReference>
<evidence type="ECO:0000256" key="3">
    <source>
        <dbReference type="ARBA" id="ARBA00022989"/>
    </source>
</evidence>
<dbReference type="InterPro" id="IPR052205">
    <property type="entry name" value="FliO/MopB"/>
</dbReference>
<evidence type="ECO:0000256" key="5">
    <source>
        <dbReference type="ARBA" id="ARBA00023143"/>
    </source>
</evidence>
<dbReference type="PANTHER" id="PTHR38766">
    <property type="entry name" value="FLAGELLAR PROTEIN FLIO"/>
    <property type="match status" value="1"/>
</dbReference>
<dbReference type="OrthoDB" id="6897726at2"/>
<dbReference type="GO" id="GO:0009425">
    <property type="term" value="C:bacterial-type flagellum basal body"/>
    <property type="evidence" value="ECO:0007669"/>
    <property type="project" value="UniProtKB-SubCell"/>
</dbReference>
<keyword evidence="8" id="KW-0282">Flagellum</keyword>
<evidence type="ECO:0000313" key="8">
    <source>
        <dbReference type="EMBL" id="TCV95553.1"/>
    </source>
</evidence>
<dbReference type="RefSeq" id="WP_131865656.1">
    <property type="nucleotide sequence ID" value="NZ_SMCR01000005.1"/>
</dbReference>
<keyword evidence="4 7" id="KW-0472">Membrane</keyword>
<dbReference type="Proteomes" id="UP000295719">
    <property type="component" value="Unassembled WGS sequence"/>
</dbReference>
<name>A0A4R3YWA5_9GAMM</name>
<keyword evidence="3 7" id="KW-1133">Transmembrane helix</keyword>
<dbReference type="PANTHER" id="PTHR38766:SF1">
    <property type="entry name" value="FLAGELLAR PROTEIN FLIO"/>
    <property type="match status" value="1"/>
</dbReference>
<dbReference type="NCBIfam" id="TIGR03500">
    <property type="entry name" value="FliO_TIGR"/>
    <property type="match status" value="1"/>
</dbReference>
<dbReference type="InterPro" id="IPR022781">
    <property type="entry name" value="Flagellar_biosynth_FliO"/>
</dbReference>
<keyword evidence="1 7" id="KW-1003">Cell membrane</keyword>